<sequence>MPFYEYHCPGCGQPFTLLRPMAERDQPAECPQCGQVTDTRELSTFATSGSGTGGSAPSFGGGCSSGFS</sequence>
<dbReference type="AlphaFoldDB" id="A0A956M0L5"/>
<dbReference type="Pfam" id="PF09723">
    <property type="entry name" value="Zn_ribbon_8"/>
    <property type="match status" value="1"/>
</dbReference>
<evidence type="ECO:0000313" key="4">
    <source>
        <dbReference type="Proteomes" id="UP000697710"/>
    </source>
</evidence>
<protein>
    <submittedName>
        <fullName evidence="3">Zinc ribbon domain-containing protein</fullName>
    </submittedName>
</protein>
<reference evidence="3" key="2">
    <citation type="journal article" date="2021" name="Microbiome">
        <title>Successional dynamics and alternative stable states in a saline activated sludge microbial community over 9 years.</title>
        <authorList>
            <person name="Wang Y."/>
            <person name="Ye J."/>
            <person name="Ju F."/>
            <person name="Liu L."/>
            <person name="Boyd J.A."/>
            <person name="Deng Y."/>
            <person name="Parks D.H."/>
            <person name="Jiang X."/>
            <person name="Yin X."/>
            <person name="Woodcroft B.J."/>
            <person name="Tyson G.W."/>
            <person name="Hugenholtz P."/>
            <person name="Polz M.F."/>
            <person name="Zhang T."/>
        </authorList>
    </citation>
    <scope>NUCLEOTIDE SEQUENCE</scope>
    <source>
        <strain evidence="3">HKST-UBA01</strain>
    </source>
</reference>
<feature type="domain" description="Putative regulatory protein FmdB zinc ribbon" evidence="2">
    <location>
        <begin position="1"/>
        <end position="43"/>
    </location>
</feature>
<accession>A0A956M0L5</accession>
<proteinExistence type="predicted"/>
<organism evidence="3 4">
    <name type="scientific">Eiseniibacteriota bacterium</name>
    <dbReference type="NCBI Taxonomy" id="2212470"/>
    <lineage>
        <taxon>Bacteria</taxon>
        <taxon>Candidatus Eiseniibacteriota</taxon>
    </lineage>
</organism>
<feature type="region of interest" description="Disordered" evidence="1">
    <location>
        <begin position="45"/>
        <end position="68"/>
    </location>
</feature>
<gene>
    <name evidence="3" type="ORF">KC729_15705</name>
</gene>
<dbReference type="Gene3D" id="2.20.28.30">
    <property type="entry name" value="RNA polymerase ii, chain L"/>
    <property type="match status" value="1"/>
</dbReference>
<dbReference type="SMART" id="SM00834">
    <property type="entry name" value="CxxC_CXXC_SSSS"/>
    <property type="match status" value="1"/>
</dbReference>
<comment type="caution">
    <text evidence="3">The sequence shown here is derived from an EMBL/GenBank/DDBJ whole genome shotgun (WGS) entry which is preliminary data.</text>
</comment>
<evidence type="ECO:0000259" key="2">
    <source>
        <dbReference type="SMART" id="SM00834"/>
    </source>
</evidence>
<dbReference type="Proteomes" id="UP000697710">
    <property type="component" value="Unassembled WGS sequence"/>
</dbReference>
<dbReference type="InterPro" id="IPR013429">
    <property type="entry name" value="Regulatory_FmdB_Zinc_ribbon"/>
</dbReference>
<evidence type="ECO:0000313" key="3">
    <source>
        <dbReference type="EMBL" id="MCA9729135.1"/>
    </source>
</evidence>
<feature type="compositionally biased region" description="Gly residues" evidence="1">
    <location>
        <begin position="50"/>
        <end position="68"/>
    </location>
</feature>
<evidence type="ECO:0000256" key="1">
    <source>
        <dbReference type="SAM" id="MobiDB-lite"/>
    </source>
</evidence>
<dbReference type="NCBIfam" id="TIGR02605">
    <property type="entry name" value="CxxC_CxxC_SSSS"/>
    <property type="match status" value="1"/>
</dbReference>
<name>A0A956M0L5_UNCEI</name>
<dbReference type="EMBL" id="JAGQHR010000585">
    <property type="protein sequence ID" value="MCA9729135.1"/>
    <property type="molecule type" value="Genomic_DNA"/>
</dbReference>
<reference evidence="3" key="1">
    <citation type="submission" date="2020-04" db="EMBL/GenBank/DDBJ databases">
        <authorList>
            <person name="Zhang T."/>
        </authorList>
    </citation>
    <scope>NUCLEOTIDE SEQUENCE</scope>
    <source>
        <strain evidence="3">HKST-UBA01</strain>
    </source>
</reference>